<dbReference type="EMBL" id="CAXITT010000209">
    <property type="protein sequence ID" value="CAL1535713.1"/>
    <property type="molecule type" value="Genomic_DNA"/>
</dbReference>
<keyword evidence="2" id="KW-1185">Reference proteome</keyword>
<evidence type="ECO:0000313" key="1">
    <source>
        <dbReference type="EMBL" id="CAL1535713.1"/>
    </source>
</evidence>
<name>A0AAV2HNS9_LYMST</name>
<feature type="non-terminal residue" evidence="1">
    <location>
        <position position="143"/>
    </location>
</feature>
<dbReference type="Proteomes" id="UP001497497">
    <property type="component" value="Unassembled WGS sequence"/>
</dbReference>
<protein>
    <submittedName>
        <fullName evidence="1">Uncharacterized protein</fullName>
    </submittedName>
</protein>
<dbReference type="AlphaFoldDB" id="A0AAV2HNS9"/>
<accession>A0AAV2HNS9</accession>
<proteinExistence type="predicted"/>
<sequence>LYGDIFLKNALSIIGLQRNYCLNSRTINTVVGKINLEEDEFITGLNSTVKMLGDGQDKKKTYICGVMVFQNFQSLLLNNGNKRTNLMAMSVLPALGLNNKVEITFQNIMTQEYEIKCEVLVNESDTLLWSDRHCLTKEEDGAH</sequence>
<comment type="caution">
    <text evidence="1">The sequence shown here is derived from an EMBL/GenBank/DDBJ whole genome shotgun (WGS) entry which is preliminary data.</text>
</comment>
<feature type="non-terminal residue" evidence="1">
    <location>
        <position position="1"/>
    </location>
</feature>
<evidence type="ECO:0000313" key="2">
    <source>
        <dbReference type="Proteomes" id="UP001497497"/>
    </source>
</evidence>
<reference evidence="1 2" key="1">
    <citation type="submission" date="2024-04" db="EMBL/GenBank/DDBJ databases">
        <authorList>
            <consortium name="Genoscope - CEA"/>
            <person name="William W."/>
        </authorList>
    </citation>
    <scope>NUCLEOTIDE SEQUENCE [LARGE SCALE GENOMIC DNA]</scope>
</reference>
<organism evidence="1 2">
    <name type="scientific">Lymnaea stagnalis</name>
    <name type="common">Great pond snail</name>
    <name type="synonym">Helix stagnalis</name>
    <dbReference type="NCBI Taxonomy" id="6523"/>
    <lineage>
        <taxon>Eukaryota</taxon>
        <taxon>Metazoa</taxon>
        <taxon>Spiralia</taxon>
        <taxon>Lophotrochozoa</taxon>
        <taxon>Mollusca</taxon>
        <taxon>Gastropoda</taxon>
        <taxon>Heterobranchia</taxon>
        <taxon>Euthyneura</taxon>
        <taxon>Panpulmonata</taxon>
        <taxon>Hygrophila</taxon>
        <taxon>Lymnaeoidea</taxon>
        <taxon>Lymnaeidae</taxon>
        <taxon>Lymnaea</taxon>
    </lineage>
</organism>
<gene>
    <name evidence="1" type="ORF">GSLYS_00009673001</name>
</gene>